<proteinExistence type="inferred from homology"/>
<name>A0A1R1YH29_9FUNG</name>
<evidence type="ECO:0000313" key="6">
    <source>
        <dbReference type="EMBL" id="OMJ26221.1"/>
    </source>
</evidence>
<feature type="region of interest" description="Disordered" evidence="3">
    <location>
        <begin position="616"/>
        <end position="639"/>
    </location>
</feature>
<dbReference type="AlphaFoldDB" id="A0A1R1YH29"/>
<dbReference type="InterPro" id="IPR032054">
    <property type="entry name" value="Cdt1_C"/>
</dbReference>
<keyword evidence="7" id="KW-1185">Reference proteome</keyword>
<comment type="similarity">
    <text evidence="1">Belongs to the Cdt1 family.</text>
</comment>
<dbReference type="Pfam" id="PF16679">
    <property type="entry name" value="CDT1_C"/>
    <property type="match status" value="1"/>
</dbReference>
<dbReference type="Proteomes" id="UP000187283">
    <property type="component" value="Unassembled WGS sequence"/>
</dbReference>
<dbReference type="Gene3D" id="1.10.10.1420">
    <property type="entry name" value="DNA replication factor Cdt1, C-terminal WH domain"/>
    <property type="match status" value="1"/>
</dbReference>
<feature type="region of interest" description="Disordered" evidence="3">
    <location>
        <begin position="135"/>
        <end position="157"/>
    </location>
</feature>
<feature type="compositionally biased region" description="Polar residues" evidence="3">
    <location>
        <begin position="616"/>
        <end position="627"/>
    </location>
</feature>
<dbReference type="EMBL" id="LSSN01000051">
    <property type="protein sequence ID" value="OMJ26221.1"/>
    <property type="molecule type" value="Genomic_DNA"/>
</dbReference>
<organism evidence="6 7">
    <name type="scientific">Smittium culicis</name>
    <dbReference type="NCBI Taxonomy" id="133412"/>
    <lineage>
        <taxon>Eukaryota</taxon>
        <taxon>Fungi</taxon>
        <taxon>Fungi incertae sedis</taxon>
        <taxon>Zoopagomycota</taxon>
        <taxon>Kickxellomycotina</taxon>
        <taxon>Harpellomycetes</taxon>
        <taxon>Harpellales</taxon>
        <taxon>Legeriomycetaceae</taxon>
        <taxon>Smittium</taxon>
    </lineage>
</organism>
<accession>A0A1R1YH29</accession>
<dbReference type="OrthoDB" id="341730at2759"/>
<feature type="compositionally biased region" description="Low complexity" evidence="3">
    <location>
        <begin position="628"/>
        <end position="638"/>
    </location>
</feature>
<dbReference type="SUPFAM" id="SSF46785">
    <property type="entry name" value="Winged helix' DNA-binding domain"/>
    <property type="match status" value="1"/>
</dbReference>
<feature type="compositionally biased region" description="Polar residues" evidence="3">
    <location>
        <begin position="399"/>
        <end position="414"/>
    </location>
</feature>
<sequence>MPSYKNNNSGSPAVTLKSFLKVSKSSTPSKLPPHSSKDGIKRKRAVDELNTFNSNCTELKNHSPVPAPEKMSPPLKRRLRGSALSASLNNSSFLPAEKSISRSITSSNTEKLSTPKSLGSDSVLTRLQFAEKFSKTSQLTPKSTKKAKTSTPKSQSKTVMNKPFFKNFTENSNTKTTVAENFLPNNSQNEISSNSLLSLANEEPISLNSGNLVLEKNEFDLLESKISASEKKIGSRVKDLLQRIKKNLNKETDDPHTAQPSTNQVTVVSLPTQTANNSLLDSKKQSSHTPTVLALDTNESLEAKKLETAKINDQITQNRINNIIKDINLSIGQQSDKSAIENLSSFDNVGASTLNLSAPPPKFNPVRVWANPLSDIKASTSTSSHTSTRNSNNLSHSSDTTPLGSNNNPNAQNLSEIGYELSTPIQKNKLILPSKLETLDLTFQALEHSLAFAYAQNSMFSIYHRIKKSVENSSGHLFGLKQLGEILYFLPHGYLIDLSKAKIGEKVINSISIGLSNSFLENLNQETGKNLPQANNTASMIDPRNMERRRNAFRSNMVNYAAEVYKNFGIPLKFETFDLSESLAQNKLQKSLDLVFPEIEINNAAVLSLLKSQPAPTSSIPSLSLNVSTPSSTSDPSTEIPAQVIANSASSSEQKKPAVKKEKPITRAKQLLERIRQKQKNDELAKIKLLASNDSGSSNSSQLTRIDLTRMCMVVDCLNFIFGIEATSVLPLQVVVSKLESSSQMAYTSSTFSDTSNDGTSSSFSFGGGGLCGAELKQLLEKLCELVPAWINIETVAPISIAVINNNRNTTSNTVSANLPNAGNLPISGTSSSIKRDLSTLPPGAKSIVRINRSTSVKQVKSILSSL</sequence>
<dbReference type="InterPro" id="IPR036390">
    <property type="entry name" value="WH_DNA-bd_sf"/>
</dbReference>
<evidence type="ECO:0000313" key="7">
    <source>
        <dbReference type="Proteomes" id="UP000187283"/>
    </source>
</evidence>
<gene>
    <name evidence="6" type="ORF">AYI70_g331</name>
</gene>
<evidence type="ECO:0000256" key="2">
    <source>
        <dbReference type="ARBA" id="ARBA00023306"/>
    </source>
</evidence>
<feature type="compositionally biased region" description="Low complexity" evidence="3">
    <location>
        <begin position="379"/>
        <end position="398"/>
    </location>
</feature>
<comment type="caution">
    <text evidence="6">The sequence shown here is derived from an EMBL/GenBank/DDBJ whole genome shotgun (WGS) entry which is preliminary data.</text>
</comment>
<protein>
    <recommendedName>
        <fullName evidence="8">DNA replication factor Cdt1 C-terminal domain-containing protein</fullName>
    </recommendedName>
</protein>
<feature type="domain" description="DNA replication factor Cdt1 C-terminal" evidence="5">
    <location>
        <begin position="671"/>
        <end position="750"/>
    </location>
</feature>
<reference evidence="6 7" key="1">
    <citation type="submission" date="2017-01" db="EMBL/GenBank/DDBJ databases">
        <authorList>
            <person name="Mah S.A."/>
            <person name="Swanson W.J."/>
            <person name="Moy G.W."/>
            <person name="Vacquier V.D."/>
        </authorList>
    </citation>
    <scope>NUCLEOTIDE SEQUENCE [LARGE SCALE GENOMIC DNA]</scope>
    <source>
        <strain evidence="6 7">GSMNP</strain>
    </source>
</reference>
<keyword evidence="2" id="KW-0131">Cell cycle</keyword>
<dbReference type="InterPro" id="IPR038090">
    <property type="entry name" value="Cdt1_C_WH_dom_sf"/>
</dbReference>
<evidence type="ECO:0000256" key="3">
    <source>
        <dbReference type="SAM" id="MobiDB-lite"/>
    </source>
</evidence>
<feature type="region of interest" description="Disordered" evidence="3">
    <location>
        <begin position="1"/>
        <end position="75"/>
    </location>
</feature>
<feature type="domain" description="CDT1 Geminin-binding" evidence="4">
    <location>
        <begin position="432"/>
        <end position="568"/>
    </location>
</feature>
<dbReference type="STRING" id="133412.A0A1R1YH29"/>
<dbReference type="InterPro" id="IPR014939">
    <property type="entry name" value="CDT1_Gemini-bd-like"/>
</dbReference>
<evidence type="ECO:0008006" key="8">
    <source>
        <dbReference type="Google" id="ProtNLM"/>
    </source>
</evidence>
<dbReference type="Pfam" id="PF08839">
    <property type="entry name" value="CDT1"/>
    <property type="match status" value="1"/>
</dbReference>
<evidence type="ECO:0000256" key="1">
    <source>
        <dbReference type="ARBA" id="ARBA00008356"/>
    </source>
</evidence>
<feature type="region of interest" description="Disordered" evidence="3">
    <location>
        <begin position="378"/>
        <end position="414"/>
    </location>
</feature>
<feature type="compositionally biased region" description="Polar residues" evidence="3">
    <location>
        <begin position="1"/>
        <end position="12"/>
    </location>
</feature>
<evidence type="ECO:0000259" key="5">
    <source>
        <dbReference type="Pfam" id="PF16679"/>
    </source>
</evidence>
<evidence type="ECO:0000259" key="4">
    <source>
        <dbReference type="Pfam" id="PF08839"/>
    </source>
</evidence>